<evidence type="ECO:0000313" key="3">
    <source>
        <dbReference type="Proteomes" id="UP000198814"/>
    </source>
</evidence>
<accession>A0A1H8TJT7</accession>
<dbReference type="Proteomes" id="UP000244128">
    <property type="component" value="Unassembled WGS sequence"/>
</dbReference>
<reference evidence="1 4" key="3">
    <citation type="submission" date="2018-04" db="EMBL/GenBank/DDBJ databases">
        <title>Active sludge and wastewater microbial communities from Klosterneuburg, Austria.</title>
        <authorList>
            <person name="Wagner M."/>
        </authorList>
    </citation>
    <scope>NUCLEOTIDE SEQUENCE [LARGE SCALE GENOMIC DNA]</scope>
    <source>
        <strain evidence="1 4">Nm49</strain>
    </source>
</reference>
<dbReference type="EMBL" id="FODO01000025">
    <property type="protein sequence ID" value="SEO91091.1"/>
    <property type="molecule type" value="Genomic_DNA"/>
</dbReference>
<reference evidence="2" key="2">
    <citation type="submission" date="2016-10" db="EMBL/GenBank/DDBJ databases">
        <authorList>
            <person name="de Groot N.N."/>
        </authorList>
    </citation>
    <scope>NUCLEOTIDE SEQUENCE [LARGE SCALE GENOMIC DNA]</scope>
    <source>
        <strain evidence="2">Nm76</strain>
    </source>
</reference>
<name>A0A1H8TJT7_9PROT</name>
<dbReference type="Proteomes" id="UP000198814">
    <property type="component" value="Unassembled WGS sequence"/>
</dbReference>
<evidence type="ECO:0000313" key="1">
    <source>
        <dbReference type="EMBL" id="PTQ72066.1"/>
    </source>
</evidence>
<organism evidence="2 3">
    <name type="scientific">Nitrosomonas oligotropha</name>
    <dbReference type="NCBI Taxonomy" id="42354"/>
    <lineage>
        <taxon>Bacteria</taxon>
        <taxon>Pseudomonadati</taxon>
        <taxon>Pseudomonadota</taxon>
        <taxon>Betaproteobacteria</taxon>
        <taxon>Nitrosomonadales</taxon>
        <taxon>Nitrosomonadaceae</taxon>
        <taxon>Nitrosomonas</taxon>
    </lineage>
</organism>
<reference evidence="3" key="1">
    <citation type="submission" date="2016-10" db="EMBL/GenBank/DDBJ databases">
        <authorList>
            <person name="Varghese N."/>
            <person name="Submissions S."/>
        </authorList>
    </citation>
    <scope>NUCLEOTIDE SEQUENCE [LARGE SCALE GENOMIC DNA]</scope>
    <source>
        <strain evidence="3">Nm76</strain>
    </source>
</reference>
<protein>
    <submittedName>
        <fullName evidence="2">Uncharacterized protein</fullName>
    </submittedName>
</protein>
<dbReference type="EMBL" id="QAOI01000029">
    <property type="protein sequence ID" value="PTQ72066.1"/>
    <property type="molecule type" value="Genomic_DNA"/>
</dbReference>
<dbReference type="STRING" id="42354.SAMN05216333_12523"/>
<evidence type="ECO:0000313" key="4">
    <source>
        <dbReference type="Proteomes" id="UP000244128"/>
    </source>
</evidence>
<gene>
    <name evidence="1" type="ORF">C8R26_12935</name>
    <name evidence="2" type="ORF">SAMN05216333_12523</name>
</gene>
<dbReference type="AlphaFoldDB" id="A0A1H8TJT7"/>
<keyword evidence="3" id="KW-1185">Reference proteome</keyword>
<proteinExistence type="predicted"/>
<evidence type="ECO:0000313" key="2">
    <source>
        <dbReference type="EMBL" id="SEO91091.1"/>
    </source>
</evidence>
<sequence length="55" mass="6242">MALHYVAIFTVSNQQVIDIIEIVDEVQRSMEFSLFMEELKSRKASSASGQNSDTF</sequence>